<feature type="signal peptide" evidence="1">
    <location>
        <begin position="1"/>
        <end position="23"/>
    </location>
</feature>
<keyword evidence="1" id="KW-0732">Signal</keyword>
<comment type="caution">
    <text evidence="2">The sequence shown here is derived from an EMBL/GenBank/DDBJ whole genome shotgun (WGS) entry which is preliminary data.</text>
</comment>
<dbReference type="RefSeq" id="WP_151666621.1">
    <property type="nucleotide sequence ID" value="NZ_WBVO01000002.1"/>
</dbReference>
<sequence>MKKVLSLLTAGSLLLASCGSSNNGYVSTRWVVQPNKSNYLLSPAFNGKAFESHPDYYMMMQVHTVTKKYEQFSFLLVNKSPKWMKVDPLQFTMRRSALPGVDSSLVRSPLTSSAVFEMNKRSKGGGGDVLLFLLSLGALYLIIDGAGDPNTQAGFGEVPAPVSRGSFEQQLNPIMLGPSDTLRASIFFTADELYQYREIDFAPGGMPASTFQFQRVQ</sequence>
<evidence type="ECO:0000313" key="3">
    <source>
        <dbReference type="Proteomes" id="UP000468650"/>
    </source>
</evidence>
<protein>
    <recommendedName>
        <fullName evidence="4">Lipoprotein</fullName>
    </recommendedName>
</protein>
<reference evidence="2 3" key="1">
    <citation type="submission" date="2019-09" db="EMBL/GenBank/DDBJ databases">
        <title>Genomes of family Cryomorphaceae.</title>
        <authorList>
            <person name="Bowman J.P."/>
        </authorList>
    </citation>
    <scope>NUCLEOTIDE SEQUENCE [LARGE SCALE GENOMIC DNA]</scope>
    <source>
        <strain evidence="2 3">LMG 25704</strain>
    </source>
</reference>
<organism evidence="2 3">
    <name type="scientific">Phaeocystidibacter luteus</name>
    <dbReference type="NCBI Taxonomy" id="911197"/>
    <lineage>
        <taxon>Bacteria</taxon>
        <taxon>Pseudomonadati</taxon>
        <taxon>Bacteroidota</taxon>
        <taxon>Flavobacteriia</taxon>
        <taxon>Flavobacteriales</taxon>
        <taxon>Phaeocystidibacteraceae</taxon>
        <taxon>Phaeocystidibacter</taxon>
    </lineage>
</organism>
<evidence type="ECO:0000256" key="1">
    <source>
        <dbReference type="SAM" id="SignalP"/>
    </source>
</evidence>
<name>A0A6N6RJM7_9FLAO</name>
<proteinExistence type="predicted"/>
<evidence type="ECO:0000313" key="2">
    <source>
        <dbReference type="EMBL" id="KAB2813953.1"/>
    </source>
</evidence>
<evidence type="ECO:0008006" key="4">
    <source>
        <dbReference type="Google" id="ProtNLM"/>
    </source>
</evidence>
<feature type="chain" id="PRO_5026773845" description="Lipoprotein" evidence="1">
    <location>
        <begin position="24"/>
        <end position="217"/>
    </location>
</feature>
<gene>
    <name evidence="2" type="ORF">F8C67_04520</name>
</gene>
<dbReference type="PROSITE" id="PS51257">
    <property type="entry name" value="PROKAR_LIPOPROTEIN"/>
    <property type="match status" value="1"/>
</dbReference>
<dbReference type="EMBL" id="WBVO01000002">
    <property type="protein sequence ID" value="KAB2813953.1"/>
    <property type="molecule type" value="Genomic_DNA"/>
</dbReference>
<dbReference type="Proteomes" id="UP000468650">
    <property type="component" value="Unassembled WGS sequence"/>
</dbReference>
<accession>A0A6N6RJM7</accession>
<keyword evidence="3" id="KW-1185">Reference proteome</keyword>
<dbReference type="AlphaFoldDB" id="A0A6N6RJM7"/>